<dbReference type="AlphaFoldDB" id="A0A418PS75"/>
<evidence type="ECO:0000313" key="3">
    <source>
        <dbReference type="EMBL" id="RIW15721.1"/>
    </source>
</evidence>
<gene>
    <name evidence="3" type="ORF">D0X99_09870</name>
</gene>
<evidence type="ECO:0000313" key="4">
    <source>
        <dbReference type="Proteomes" id="UP000283522"/>
    </source>
</evidence>
<accession>A0A418PS75</accession>
<evidence type="ECO:0000256" key="1">
    <source>
        <dbReference type="SAM" id="SignalP"/>
    </source>
</evidence>
<dbReference type="EMBL" id="QXML01000004">
    <property type="protein sequence ID" value="RIW15721.1"/>
    <property type="molecule type" value="Genomic_DNA"/>
</dbReference>
<keyword evidence="1" id="KW-0732">Signal</keyword>
<dbReference type="Pfam" id="PF11827">
    <property type="entry name" value="DUF3347"/>
    <property type="match status" value="1"/>
</dbReference>
<feature type="domain" description="DUF3347" evidence="2">
    <location>
        <begin position="24"/>
        <end position="101"/>
    </location>
</feature>
<dbReference type="InterPro" id="IPR021782">
    <property type="entry name" value="DUF3347"/>
</dbReference>
<sequence length="150" mass="16677">MNRILILLLLLGFSFTAKAQTNPILSNYLTLKDALVSSDVTKSSAAISELSKSLNASPEFPQKKDLVKQTEAMVKAGSDLEKQRAAFAGLSTVLWEAAKTQKWANQELFYQYCPMKKSYWLSTESAIKNPYYGSKMLACGNVKETLKPKN</sequence>
<feature type="chain" id="PRO_5019187117" evidence="1">
    <location>
        <begin position="20"/>
        <end position="150"/>
    </location>
</feature>
<keyword evidence="4" id="KW-1185">Reference proteome</keyword>
<protein>
    <submittedName>
        <fullName evidence="3">DUF3347 domain-containing protein</fullName>
    </submittedName>
</protein>
<name>A0A418PS75_9BACT</name>
<dbReference type="OrthoDB" id="5513217at2"/>
<evidence type="ECO:0000259" key="2">
    <source>
        <dbReference type="Pfam" id="PF11827"/>
    </source>
</evidence>
<reference evidence="3 4" key="1">
    <citation type="submission" date="2018-09" db="EMBL/GenBank/DDBJ databases">
        <authorList>
            <person name="Wang X."/>
            <person name="Du Z."/>
        </authorList>
    </citation>
    <scope>NUCLEOTIDE SEQUENCE [LARGE SCALE GENOMIC DNA]</scope>
    <source>
        <strain evidence="3 4">N3</strain>
    </source>
</reference>
<dbReference type="RefSeq" id="WP_119477624.1">
    <property type="nucleotide sequence ID" value="NZ_QXML01000004.1"/>
</dbReference>
<dbReference type="Proteomes" id="UP000283522">
    <property type="component" value="Unassembled WGS sequence"/>
</dbReference>
<proteinExistence type="predicted"/>
<comment type="caution">
    <text evidence="3">The sequence shown here is derived from an EMBL/GenBank/DDBJ whole genome shotgun (WGS) entry which is preliminary data.</text>
</comment>
<organism evidence="3 4">
    <name type="scientific">Algoriphagus lacus</name>
    <dbReference type="NCBI Taxonomy" id="2056311"/>
    <lineage>
        <taxon>Bacteria</taxon>
        <taxon>Pseudomonadati</taxon>
        <taxon>Bacteroidota</taxon>
        <taxon>Cytophagia</taxon>
        <taxon>Cytophagales</taxon>
        <taxon>Cyclobacteriaceae</taxon>
        <taxon>Algoriphagus</taxon>
    </lineage>
</organism>
<feature type="signal peptide" evidence="1">
    <location>
        <begin position="1"/>
        <end position="19"/>
    </location>
</feature>